<evidence type="ECO:0000256" key="1">
    <source>
        <dbReference type="SAM" id="MobiDB-lite"/>
    </source>
</evidence>
<dbReference type="PANTHER" id="PTHR31499">
    <property type="entry name" value="MYB FAMILY TRANSCRIPTION FACTOR PHL11"/>
    <property type="match status" value="1"/>
</dbReference>
<dbReference type="Proteomes" id="UP000504607">
    <property type="component" value="Chromosome 10"/>
</dbReference>
<dbReference type="PANTHER" id="PTHR31499:SF79">
    <property type="entry name" value="HTH MYB-TYPE DOMAIN-CONTAINING PROTEIN"/>
    <property type="match status" value="1"/>
</dbReference>
<dbReference type="AlphaFoldDB" id="A0A8N4IB18"/>
<feature type="compositionally biased region" description="Basic and acidic residues" evidence="1">
    <location>
        <begin position="28"/>
        <end position="44"/>
    </location>
</feature>
<protein>
    <submittedName>
        <fullName evidence="4">Protein PHOSPHATE STARVATION RESPONSE 3</fullName>
    </submittedName>
</protein>
<dbReference type="Pfam" id="PF14379">
    <property type="entry name" value="Myb_CC_LHEQLE"/>
    <property type="match status" value="1"/>
</dbReference>
<dbReference type="InterPro" id="IPR025756">
    <property type="entry name" value="Myb_CC_LHEQLE"/>
</dbReference>
<name>A0A8N4IB18_ELAGV</name>
<evidence type="ECO:0000259" key="2">
    <source>
        <dbReference type="Pfam" id="PF14379"/>
    </source>
</evidence>
<feature type="domain" description="MYB-CC type transcription factor LHEQLE-containing" evidence="2">
    <location>
        <begin position="57"/>
        <end position="100"/>
    </location>
</feature>
<feature type="region of interest" description="Disordered" evidence="1">
    <location>
        <begin position="20"/>
        <end position="58"/>
    </location>
</feature>
<gene>
    <name evidence="4" type="primary">LOC105053021</name>
</gene>
<keyword evidence="3" id="KW-1185">Reference proteome</keyword>
<dbReference type="OrthoDB" id="551907at2759"/>
<evidence type="ECO:0000313" key="4">
    <source>
        <dbReference type="RefSeq" id="XP_029122817.1"/>
    </source>
</evidence>
<accession>A0A8N4IB18</accession>
<dbReference type="Gene3D" id="1.10.10.60">
    <property type="entry name" value="Homeodomain-like"/>
    <property type="match status" value="1"/>
</dbReference>
<reference evidence="4" key="1">
    <citation type="submission" date="2025-08" db="UniProtKB">
        <authorList>
            <consortium name="RefSeq"/>
        </authorList>
    </citation>
    <scope>IDENTIFICATION</scope>
</reference>
<dbReference type="InterPro" id="IPR046955">
    <property type="entry name" value="PHR1-like"/>
</dbReference>
<dbReference type="GO" id="GO:0003700">
    <property type="term" value="F:DNA-binding transcription factor activity"/>
    <property type="evidence" value="ECO:0007669"/>
    <property type="project" value="InterPro"/>
</dbReference>
<evidence type="ECO:0000313" key="3">
    <source>
        <dbReference type="Proteomes" id="UP000504607"/>
    </source>
</evidence>
<proteinExistence type="predicted"/>
<dbReference type="RefSeq" id="XP_029122817.1">
    <property type="nucleotide sequence ID" value="XM_029266984.1"/>
</dbReference>
<organism evidence="3 4">
    <name type="scientific">Elaeis guineensis var. tenera</name>
    <name type="common">Oil palm</name>
    <dbReference type="NCBI Taxonomy" id="51953"/>
    <lineage>
        <taxon>Eukaryota</taxon>
        <taxon>Viridiplantae</taxon>
        <taxon>Streptophyta</taxon>
        <taxon>Embryophyta</taxon>
        <taxon>Tracheophyta</taxon>
        <taxon>Spermatophyta</taxon>
        <taxon>Magnoliopsida</taxon>
        <taxon>Liliopsida</taxon>
        <taxon>Arecaceae</taxon>
        <taxon>Arecoideae</taxon>
        <taxon>Cocoseae</taxon>
        <taxon>Elaeidinae</taxon>
        <taxon>Elaeis</taxon>
    </lineage>
</organism>
<sequence>MGVQGLTIYHVKSHLQKYRLQRYQPEGTEDKRPSCLEGKRRNATEDSGAPKMSSKESETLYTQWEHQKALHEQLKILRKLQLQTEENGRCLQKFMEDQYKVREAFFHATQSMSMTKGIATEGTSAPFSSDKLLVSLDEDLTKDDMLSDLAKNDVSSDVELVASPSCKRARIDAESSKATISSNNFQL</sequence>